<accession>V9EGU3</accession>
<comment type="caution">
    <text evidence="1">The sequence shown here is derived from an EMBL/GenBank/DDBJ whole genome shotgun (WGS) entry which is preliminary data.</text>
</comment>
<evidence type="ECO:0000313" key="1">
    <source>
        <dbReference type="EMBL" id="ETI38201.1"/>
    </source>
</evidence>
<evidence type="ECO:0000313" key="2">
    <source>
        <dbReference type="Proteomes" id="UP000018721"/>
    </source>
</evidence>
<protein>
    <submittedName>
        <fullName evidence="1">Uncharacterized protein</fullName>
    </submittedName>
</protein>
<dbReference type="Proteomes" id="UP000018721">
    <property type="component" value="Unassembled WGS sequence"/>
</dbReference>
<proteinExistence type="predicted"/>
<dbReference type="AlphaFoldDB" id="V9EGU3"/>
<feature type="non-terminal residue" evidence="1">
    <location>
        <position position="1"/>
    </location>
</feature>
<dbReference type="HOGENOM" id="CLU_2856838_0_0_1"/>
<sequence length="65" mass="7291">GPVGTNNVQTTPNDIYVDLTDGKDVVNVCEASWSSNQQPNLSKNLEKTLHRFLANPRYQYSILLL</sequence>
<dbReference type="EMBL" id="ANIZ01002784">
    <property type="protein sequence ID" value="ETI38201.1"/>
    <property type="molecule type" value="Genomic_DNA"/>
</dbReference>
<reference evidence="1 2" key="1">
    <citation type="submission" date="2013-11" db="EMBL/GenBank/DDBJ databases">
        <title>The Genome Sequence of Phytophthora parasitica P1569.</title>
        <authorList>
            <consortium name="The Broad Institute Genomics Platform"/>
            <person name="Russ C."/>
            <person name="Tyler B."/>
            <person name="Panabieres F."/>
            <person name="Shan W."/>
            <person name="Tripathy S."/>
            <person name="Grunwald N."/>
            <person name="Machado M."/>
            <person name="Johnson C.S."/>
            <person name="Arredondo F."/>
            <person name="Hong C."/>
            <person name="Coffey M."/>
            <person name="Young S.K."/>
            <person name="Zeng Q."/>
            <person name="Gargeya S."/>
            <person name="Fitzgerald M."/>
            <person name="Abouelleil A."/>
            <person name="Alvarado L."/>
            <person name="Chapman S.B."/>
            <person name="Gainer-Dewar J."/>
            <person name="Goldberg J."/>
            <person name="Griggs A."/>
            <person name="Gujja S."/>
            <person name="Hansen M."/>
            <person name="Howarth C."/>
            <person name="Imamovic A."/>
            <person name="Ireland A."/>
            <person name="Larimer J."/>
            <person name="McCowan C."/>
            <person name="Murphy C."/>
            <person name="Pearson M."/>
            <person name="Poon T.W."/>
            <person name="Priest M."/>
            <person name="Roberts A."/>
            <person name="Saif S."/>
            <person name="Shea T."/>
            <person name="Sykes S."/>
            <person name="Wortman J."/>
            <person name="Nusbaum C."/>
            <person name="Birren B."/>
        </authorList>
    </citation>
    <scope>NUCLEOTIDE SEQUENCE [LARGE SCALE GENOMIC DNA]</scope>
    <source>
        <strain evidence="1 2">P1569</strain>
    </source>
</reference>
<gene>
    <name evidence="1" type="ORF">F443_15997</name>
</gene>
<keyword evidence="2" id="KW-1185">Reference proteome</keyword>
<name>V9EGU3_PHYNI</name>
<organism evidence="1 2">
    <name type="scientific">Phytophthora nicotianae P1569</name>
    <dbReference type="NCBI Taxonomy" id="1317065"/>
    <lineage>
        <taxon>Eukaryota</taxon>
        <taxon>Sar</taxon>
        <taxon>Stramenopiles</taxon>
        <taxon>Oomycota</taxon>
        <taxon>Peronosporomycetes</taxon>
        <taxon>Peronosporales</taxon>
        <taxon>Peronosporaceae</taxon>
        <taxon>Phytophthora</taxon>
    </lineage>
</organism>